<dbReference type="InterPro" id="IPR007197">
    <property type="entry name" value="rSAM"/>
</dbReference>
<evidence type="ECO:0000313" key="9">
    <source>
        <dbReference type="Proteomes" id="UP001293718"/>
    </source>
</evidence>
<protein>
    <submittedName>
        <fullName evidence="8">Radical SAM protein</fullName>
    </submittedName>
</protein>
<dbReference type="InterPro" id="IPR023885">
    <property type="entry name" value="4Fe4S-binding_SPASM_dom"/>
</dbReference>
<keyword evidence="5" id="KW-0411">Iron-sulfur</keyword>
<dbReference type="SUPFAM" id="SSF102114">
    <property type="entry name" value="Radical SAM enzymes"/>
    <property type="match status" value="1"/>
</dbReference>
<evidence type="ECO:0000259" key="7">
    <source>
        <dbReference type="Pfam" id="PF13186"/>
    </source>
</evidence>
<dbReference type="SFLD" id="SFLDG01067">
    <property type="entry name" value="SPASM/twitch_domain_containing"/>
    <property type="match status" value="1"/>
</dbReference>
<name>A0ABU5ICP4_9BURK</name>
<dbReference type="Pfam" id="PF04055">
    <property type="entry name" value="Radical_SAM"/>
    <property type="match status" value="1"/>
</dbReference>
<dbReference type="RefSeq" id="WP_322465334.1">
    <property type="nucleotide sequence ID" value="NZ_JAXOJX010000012.1"/>
</dbReference>
<dbReference type="SFLD" id="SFLDG01386">
    <property type="entry name" value="main_SPASM_domain-containing"/>
    <property type="match status" value="1"/>
</dbReference>
<comment type="caution">
    <text evidence="8">The sequence shown here is derived from an EMBL/GenBank/DDBJ whole genome shotgun (WGS) entry which is preliminary data.</text>
</comment>
<proteinExistence type="predicted"/>
<dbReference type="SFLD" id="SFLDS00029">
    <property type="entry name" value="Radical_SAM"/>
    <property type="match status" value="1"/>
</dbReference>
<dbReference type="EMBL" id="JAXOJX010000012">
    <property type="protein sequence ID" value="MDZ5456899.1"/>
    <property type="molecule type" value="Genomic_DNA"/>
</dbReference>
<evidence type="ECO:0000259" key="6">
    <source>
        <dbReference type="Pfam" id="PF04055"/>
    </source>
</evidence>
<dbReference type="InterPro" id="IPR058240">
    <property type="entry name" value="rSAM_sf"/>
</dbReference>
<keyword evidence="2" id="KW-0949">S-adenosyl-L-methionine</keyword>
<dbReference type="PANTHER" id="PTHR11228">
    <property type="entry name" value="RADICAL SAM DOMAIN PROTEIN"/>
    <property type="match status" value="1"/>
</dbReference>
<dbReference type="CDD" id="cd21109">
    <property type="entry name" value="SPASM"/>
    <property type="match status" value="1"/>
</dbReference>
<reference evidence="8 9" key="1">
    <citation type="submission" date="2023-11" db="EMBL/GenBank/DDBJ databases">
        <title>Draft genome of Azohydromonas lata strain H1 (DSM1123), a polyhydroxyalkanoate producer.</title>
        <authorList>
            <person name="Traversa D."/>
            <person name="D'Addabbo P."/>
            <person name="Pazzani C."/>
            <person name="Manzari C."/>
            <person name="Chiara M."/>
            <person name="Scrascia M."/>
        </authorList>
    </citation>
    <scope>NUCLEOTIDE SEQUENCE [LARGE SCALE GENOMIC DNA]</scope>
    <source>
        <strain evidence="8 9">H1</strain>
    </source>
</reference>
<evidence type="ECO:0000256" key="5">
    <source>
        <dbReference type="ARBA" id="ARBA00023014"/>
    </source>
</evidence>
<sequence>MAEMEEVGITWELTYHCGLHCVMCPFTELSDTYRVKQHYLDREQSIKVAEDILRFPARTRVTLTGGEAMFGQHFATVYEMLSSARRVHLLTNAIRITEDQFALLEKYPPQSITISLDGPEEIHDRVRGHESAFRKSVANIARLRAQAAPDTRFKINCTINSLNIPHLSRLYDWCVQAGLDLQLQHLWFLDQQTQLESFADVERDFTVLNKHQFSTSQVDASLLDTLRQQLTALSGKVQLLPHVPDARIVEYYTNRTYFANHSCSQVDHSVRIDPYGNVTPCLGIPFGNLKERSLTDIYFSPMRKAFLDKVHDNLYAVCSRCCKNSGSALASMPSCGDMLHAPNA</sequence>
<evidence type="ECO:0000313" key="8">
    <source>
        <dbReference type="EMBL" id="MDZ5456899.1"/>
    </source>
</evidence>
<evidence type="ECO:0000256" key="1">
    <source>
        <dbReference type="ARBA" id="ARBA00001966"/>
    </source>
</evidence>
<dbReference type="Proteomes" id="UP001293718">
    <property type="component" value="Unassembled WGS sequence"/>
</dbReference>
<evidence type="ECO:0000256" key="3">
    <source>
        <dbReference type="ARBA" id="ARBA00022723"/>
    </source>
</evidence>
<keyword evidence="3" id="KW-0479">Metal-binding</keyword>
<dbReference type="Gene3D" id="3.20.20.70">
    <property type="entry name" value="Aldolase class I"/>
    <property type="match status" value="1"/>
</dbReference>
<gene>
    <name evidence="8" type="ORF">SM757_09985</name>
</gene>
<organism evidence="8 9">
    <name type="scientific">Azohydromonas lata</name>
    <dbReference type="NCBI Taxonomy" id="45677"/>
    <lineage>
        <taxon>Bacteria</taxon>
        <taxon>Pseudomonadati</taxon>
        <taxon>Pseudomonadota</taxon>
        <taxon>Betaproteobacteria</taxon>
        <taxon>Burkholderiales</taxon>
        <taxon>Sphaerotilaceae</taxon>
        <taxon>Azohydromonas</taxon>
    </lineage>
</organism>
<dbReference type="InterPro" id="IPR013785">
    <property type="entry name" value="Aldolase_TIM"/>
</dbReference>
<accession>A0ABU5ICP4</accession>
<dbReference type="PANTHER" id="PTHR11228:SF7">
    <property type="entry name" value="PQQA PEPTIDE CYCLASE"/>
    <property type="match status" value="1"/>
</dbReference>
<evidence type="ECO:0000256" key="2">
    <source>
        <dbReference type="ARBA" id="ARBA00022691"/>
    </source>
</evidence>
<dbReference type="InterPro" id="IPR050377">
    <property type="entry name" value="Radical_SAM_PqqE_MftC-like"/>
</dbReference>
<feature type="domain" description="Radical SAM core" evidence="6">
    <location>
        <begin position="12"/>
        <end position="158"/>
    </location>
</feature>
<keyword evidence="9" id="KW-1185">Reference proteome</keyword>
<keyword evidence="4" id="KW-0408">Iron</keyword>
<dbReference type="CDD" id="cd01335">
    <property type="entry name" value="Radical_SAM"/>
    <property type="match status" value="1"/>
</dbReference>
<feature type="domain" description="4Fe4S-binding SPASM" evidence="7">
    <location>
        <begin position="263"/>
        <end position="321"/>
    </location>
</feature>
<comment type="cofactor">
    <cofactor evidence="1">
        <name>[4Fe-4S] cluster</name>
        <dbReference type="ChEBI" id="CHEBI:49883"/>
    </cofactor>
</comment>
<evidence type="ECO:0000256" key="4">
    <source>
        <dbReference type="ARBA" id="ARBA00023004"/>
    </source>
</evidence>
<dbReference type="Pfam" id="PF13186">
    <property type="entry name" value="SPASM"/>
    <property type="match status" value="1"/>
</dbReference>